<organism evidence="1 2">
    <name type="scientific">Roseburia inulinivorans</name>
    <dbReference type="NCBI Taxonomy" id="360807"/>
    <lineage>
        <taxon>Bacteria</taxon>
        <taxon>Bacillati</taxon>
        <taxon>Bacillota</taxon>
        <taxon>Clostridia</taxon>
        <taxon>Lachnospirales</taxon>
        <taxon>Lachnospiraceae</taxon>
        <taxon>Roseburia</taxon>
    </lineage>
</organism>
<protein>
    <submittedName>
        <fullName evidence="1">Uncharacterized protein</fullName>
    </submittedName>
</protein>
<proteinExistence type="predicted"/>
<dbReference type="AlphaFoldDB" id="A0A0M6WT72"/>
<reference evidence="2" key="1">
    <citation type="submission" date="2015-05" db="EMBL/GenBank/DDBJ databases">
        <authorList>
            <consortium name="Pathogen Informatics"/>
        </authorList>
    </citation>
    <scope>NUCLEOTIDE SEQUENCE [LARGE SCALE GENOMIC DNA]</scope>
    <source>
        <strain evidence="2">L1-83</strain>
    </source>
</reference>
<evidence type="ECO:0000313" key="2">
    <source>
        <dbReference type="Proteomes" id="UP000049828"/>
    </source>
</evidence>
<dbReference type="EMBL" id="CVRS01000081">
    <property type="protein sequence ID" value="CRL40454.1"/>
    <property type="molecule type" value="Genomic_DNA"/>
</dbReference>
<keyword evidence="2" id="KW-1185">Reference proteome</keyword>
<gene>
    <name evidence="1" type="ORF">RIL183_26281</name>
</gene>
<evidence type="ECO:0000313" key="1">
    <source>
        <dbReference type="EMBL" id="CRL40454.1"/>
    </source>
</evidence>
<accession>A0A0M6WT72</accession>
<sequence length="35" mass="3904">MISCFLISFLISQLINQGIISVKAHSKEGEILNKK</sequence>
<dbReference type="Proteomes" id="UP000049828">
    <property type="component" value="Unassembled WGS sequence"/>
</dbReference>
<name>A0A0M6WT72_9FIRM</name>